<keyword evidence="2" id="KW-1185">Reference proteome</keyword>
<dbReference type="InterPro" id="IPR050625">
    <property type="entry name" value="ParA/MinD_ATPase"/>
</dbReference>
<evidence type="ECO:0000313" key="2">
    <source>
        <dbReference type="Proteomes" id="UP000028730"/>
    </source>
</evidence>
<sequence length="339" mass="34976">MRTSGGRMSSRALVPVPLPHTDGPVVSRFPPKPVPARKGFNAAVGAGNSSVRDGIPGNVVVVQCASGGVGLTTLCALLSLELTGRGCSCVLVDADFQKGGLDVLLGMENDQGLRFGSLDIPLGNVSGMALYRQLPQWEGVRVLAFDPWDGDAPQPWLVEAVIRALAAVVDVVVVDAAYGSVLADAPALYQAPRVVLVELSVLGTIRSQALLRTAYGAAGGAGSHGHEGHASAQSGVDAPGGGLVGVGYGPMEVPAHTPHHMAIVGMRPRGAPGRRGVLKQEEASLYLGREFVGTLHADAKLAGDVLEGLGIRNVPKTLRPAVGAVVDDIERWLRGGDVL</sequence>
<dbReference type="EMBL" id="ATLK01000001">
    <property type="protein sequence ID" value="KFF31880.1"/>
    <property type="molecule type" value="Genomic_DNA"/>
</dbReference>
<evidence type="ECO:0000313" key="1">
    <source>
        <dbReference type="EMBL" id="KFF31880.1"/>
    </source>
</evidence>
<dbReference type="Proteomes" id="UP000028730">
    <property type="component" value="Unassembled WGS sequence"/>
</dbReference>
<dbReference type="GO" id="GO:0016887">
    <property type="term" value="F:ATP hydrolysis activity"/>
    <property type="evidence" value="ECO:0007669"/>
    <property type="project" value="TreeGrafter"/>
</dbReference>
<dbReference type="eggNOG" id="COG0455">
    <property type="taxonomic scope" value="Bacteria"/>
</dbReference>
<protein>
    <submittedName>
        <fullName evidence="1">Uncharacterized protein</fullName>
    </submittedName>
</protein>
<dbReference type="Gene3D" id="3.40.50.300">
    <property type="entry name" value="P-loop containing nucleotide triphosphate hydrolases"/>
    <property type="match status" value="1"/>
</dbReference>
<dbReference type="GO" id="GO:0051782">
    <property type="term" value="P:negative regulation of cell division"/>
    <property type="evidence" value="ECO:0007669"/>
    <property type="project" value="TreeGrafter"/>
</dbReference>
<dbReference type="SUPFAM" id="SSF52540">
    <property type="entry name" value="P-loop containing nucleoside triphosphate hydrolases"/>
    <property type="match status" value="1"/>
</dbReference>
<gene>
    <name evidence="1" type="ORF">BBOMB_1289</name>
</gene>
<proteinExistence type="predicted"/>
<dbReference type="InterPro" id="IPR027417">
    <property type="entry name" value="P-loop_NTPase"/>
</dbReference>
<dbReference type="AlphaFoldDB" id="A0A086BPL6"/>
<comment type="caution">
    <text evidence="1">The sequence shown here is derived from an EMBL/GenBank/DDBJ whole genome shotgun (WGS) entry which is preliminary data.</text>
</comment>
<dbReference type="STRING" id="1341695.BBOMB_1289"/>
<reference evidence="1 2" key="1">
    <citation type="journal article" date="2014" name="Appl. Environ. Microbiol.">
        <title>Genomic encyclopedia of type strains of the genus Bifidobacterium.</title>
        <authorList>
            <person name="Milani C."/>
            <person name="Lugli G.A."/>
            <person name="Duranti S."/>
            <person name="Turroni F."/>
            <person name="Bottacini F."/>
            <person name="Mangifesta M."/>
            <person name="Sanchez B."/>
            <person name="Viappiani A."/>
            <person name="Mancabelli L."/>
            <person name="Taminiau B."/>
            <person name="Delcenserie V."/>
            <person name="Barrangou R."/>
            <person name="Margolles A."/>
            <person name="van Sinderen D."/>
            <person name="Ventura M."/>
        </authorList>
    </citation>
    <scope>NUCLEOTIDE SEQUENCE [LARGE SCALE GENOMIC DNA]</scope>
    <source>
        <strain evidence="1 2">DSM 19703</strain>
    </source>
</reference>
<organism evidence="1 2">
    <name type="scientific">Bifidobacterium bombi DSM 19703</name>
    <dbReference type="NCBI Taxonomy" id="1341695"/>
    <lineage>
        <taxon>Bacteria</taxon>
        <taxon>Bacillati</taxon>
        <taxon>Actinomycetota</taxon>
        <taxon>Actinomycetes</taxon>
        <taxon>Bifidobacteriales</taxon>
        <taxon>Bifidobacteriaceae</taxon>
        <taxon>Bifidobacterium</taxon>
    </lineage>
</organism>
<dbReference type="GO" id="GO:0009898">
    <property type="term" value="C:cytoplasmic side of plasma membrane"/>
    <property type="evidence" value="ECO:0007669"/>
    <property type="project" value="TreeGrafter"/>
</dbReference>
<dbReference type="GO" id="GO:0005524">
    <property type="term" value="F:ATP binding"/>
    <property type="evidence" value="ECO:0007669"/>
    <property type="project" value="TreeGrafter"/>
</dbReference>
<dbReference type="PANTHER" id="PTHR43384:SF11">
    <property type="entry name" value="SEPTUM SITE DETERMINING PROTEIN"/>
    <property type="match status" value="1"/>
</dbReference>
<name>A0A086BPL6_9BIFI</name>
<dbReference type="PANTHER" id="PTHR43384">
    <property type="entry name" value="SEPTUM SITE-DETERMINING PROTEIN MIND HOMOLOG, CHLOROPLASTIC-RELATED"/>
    <property type="match status" value="1"/>
</dbReference>
<dbReference type="GO" id="GO:0005829">
    <property type="term" value="C:cytosol"/>
    <property type="evidence" value="ECO:0007669"/>
    <property type="project" value="TreeGrafter"/>
</dbReference>
<accession>A0A086BPL6</accession>